<proteinExistence type="inferred from homology"/>
<evidence type="ECO:0000313" key="2">
    <source>
        <dbReference type="EMBL" id="RNF09885.1"/>
    </source>
</evidence>
<dbReference type="GO" id="GO:0004867">
    <property type="term" value="F:serine-type endopeptidase inhibitor activity"/>
    <property type="evidence" value="ECO:0007669"/>
    <property type="project" value="InterPro"/>
</dbReference>
<evidence type="ECO:0000313" key="3">
    <source>
        <dbReference type="Proteomes" id="UP000284403"/>
    </source>
</evidence>
<dbReference type="InterPro" id="IPR036198">
    <property type="entry name" value="Ecotin_sf"/>
</dbReference>
<evidence type="ECO:0000256" key="1">
    <source>
        <dbReference type="ARBA" id="ARBA00010558"/>
    </source>
</evidence>
<organism evidence="2 3">
    <name type="scientific">Trypanosoma conorhini</name>
    <dbReference type="NCBI Taxonomy" id="83891"/>
    <lineage>
        <taxon>Eukaryota</taxon>
        <taxon>Discoba</taxon>
        <taxon>Euglenozoa</taxon>
        <taxon>Kinetoplastea</taxon>
        <taxon>Metakinetoplastina</taxon>
        <taxon>Trypanosomatida</taxon>
        <taxon>Trypanosomatidae</taxon>
        <taxon>Trypanosoma</taxon>
    </lineage>
</organism>
<reference evidence="2 3" key="1">
    <citation type="journal article" date="2018" name="BMC Genomics">
        <title>Genomic comparison of Trypanosoma conorhini and Trypanosoma rangeli to Trypanosoma cruzi strains of high and low virulence.</title>
        <authorList>
            <person name="Bradwell K.R."/>
            <person name="Koparde V.N."/>
            <person name="Matveyev A.V."/>
            <person name="Serrano M.G."/>
            <person name="Alves J.M."/>
            <person name="Parikh H."/>
            <person name="Huang B."/>
            <person name="Lee V."/>
            <person name="Espinosa-Alvarez O."/>
            <person name="Ortiz P.A."/>
            <person name="Costa-Martins A.G."/>
            <person name="Teixeira M.M."/>
            <person name="Buck G.A."/>
        </authorList>
    </citation>
    <scope>NUCLEOTIDE SEQUENCE [LARGE SCALE GENOMIC DNA]</scope>
    <source>
        <strain evidence="2 3">025E</strain>
    </source>
</reference>
<comment type="caution">
    <text evidence="2">The sequence shown here is derived from an EMBL/GenBank/DDBJ whole genome shotgun (WGS) entry which is preliminary data.</text>
</comment>
<accession>A0A3R7MR28</accession>
<dbReference type="OrthoDB" id="16445at2759"/>
<dbReference type="PANTHER" id="PTHR35890:SF3">
    <property type="entry name" value="ECOTIN"/>
    <property type="match status" value="1"/>
</dbReference>
<sequence>MSAPPKKLADYGAPYPEPTPEQRRYVIFLDAKGDEEEADDYKLQLIPGRVLDVDPVNAHSIEGSVQERLIAGWGYPYYVVEAGAMRSTAMAVPPGTPPVRRFVALADRPFIRYNSRLPVVVYVPEQLELHYRVWTPMSPADEHAEVE</sequence>
<dbReference type="Pfam" id="PF03974">
    <property type="entry name" value="Ecotin"/>
    <property type="match status" value="1"/>
</dbReference>
<protein>
    <submittedName>
        <fullName evidence="2">Ecotin</fullName>
    </submittedName>
</protein>
<dbReference type="RefSeq" id="XP_029226113.1">
    <property type="nucleotide sequence ID" value="XM_029373768.1"/>
</dbReference>
<dbReference type="Proteomes" id="UP000284403">
    <property type="component" value="Unassembled WGS sequence"/>
</dbReference>
<dbReference type="PANTHER" id="PTHR35890">
    <property type="match status" value="1"/>
</dbReference>
<dbReference type="SUPFAM" id="SSF49772">
    <property type="entry name" value="Ecotin, trypsin inhibitor"/>
    <property type="match status" value="1"/>
</dbReference>
<gene>
    <name evidence="2" type="ORF">Tco025E_06900</name>
</gene>
<comment type="similarity">
    <text evidence="1">Belongs to the protease inhibitor I11 (ecotin) family.</text>
</comment>
<dbReference type="InterPro" id="IPR005658">
    <property type="entry name" value="Prot_inh_ecotin"/>
</dbReference>
<dbReference type="GeneID" id="40320511"/>
<keyword evidence="3" id="KW-1185">Reference proteome</keyword>
<dbReference type="AlphaFoldDB" id="A0A3R7MR28"/>
<dbReference type="EMBL" id="MKKU01000498">
    <property type="protein sequence ID" value="RNF09885.1"/>
    <property type="molecule type" value="Genomic_DNA"/>
</dbReference>
<name>A0A3R7MR28_9TRYP</name>
<dbReference type="Gene3D" id="2.60.40.550">
    <property type="entry name" value="Ecotin"/>
    <property type="match status" value="1"/>
</dbReference>